<organism evidence="1">
    <name type="scientific">Cupriavidus taiwanensis</name>
    <dbReference type="NCBI Taxonomy" id="164546"/>
    <lineage>
        <taxon>Bacteria</taxon>
        <taxon>Pseudomonadati</taxon>
        <taxon>Pseudomonadota</taxon>
        <taxon>Betaproteobacteria</taxon>
        <taxon>Burkholderiales</taxon>
        <taxon>Burkholderiaceae</taxon>
        <taxon>Cupriavidus</taxon>
    </lineage>
</organism>
<dbReference type="Proteomes" id="UP000257016">
    <property type="component" value="Unassembled WGS sequence"/>
</dbReference>
<dbReference type="AlphaFoldDB" id="A0A375CIK8"/>
<gene>
    <name evidence="1" type="ORF">CBM2586_B130329</name>
</gene>
<proteinExistence type="predicted"/>
<sequence length="27" mass="2973">MRQQLLHELVQTMIAHSDASPNPTALA</sequence>
<evidence type="ECO:0000313" key="1">
    <source>
        <dbReference type="EMBL" id="SOY71592.1"/>
    </source>
</evidence>
<comment type="caution">
    <text evidence="1">The sequence shown here is derived from an EMBL/GenBank/DDBJ whole genome shotgun (WGS) entry which is preliminary data.</text>
</comment>
<reference evidence="1" key="1">
    <citation type="submission" date="2018-01" db="EMBL/GenBank/DDBJ databases">
        <authorList>
            <person name="Clerissi C."/>
        </authorList>
    </citation>
    <scope>NUCLEOTIDE SEQUENCE</scope>
    <source>
        <strain evidence="1">Cupriavidus taiwanensis LMG 19430</strain>
    </source>
</reference>
<accession>A0A375CIK8</accession>
<protein>
    <submittedName>
        <fullName evidence="1">Uncharacterized protein</fullName>
    </submittedName>
</protein>
<dbReference type="EMBL" id="OFSN01000019">
    <property type="protein sequence ID" value="SOY71592.1"/>
    <property type="molecule type" value="Genomic_DNA"/>
</dbReference>
<name>A0A375CIK8_9BURK</name>